<dbReference type="STRING" id="1071381.G8C194"/>
<feature type="region of interest" description="Disordered" evidence="3">
    <location>
        <begin position="802"/>
        <end position="874"/>
    </location>
</feature>
<feature type="coiled-coil region" evidence="2">
    <location>
        <begin position="559"/>
        <end position="629"/>
    </location>
</feature>
<proteinExistence type="inferred from homology"/>
<feature type="region of interest" description="Disordered" evidence="3">
    <location>
        <begin position="737"/>
        <end position="765"/>
    </location>
</feature>
<dbReference type="EMBL" id="HE612869">
    <property type="protein sequence ID" value="CCE65922.1"/>
    <property type="molecule type" value="Genomic_DNA"/>
</dbReference>
<dbReference type="HOGENOM" id="CLU_013228_0_0_1"/>
<feature type="compositionally biased region" description="Basic and acidic residues" evidence="3">
    <location>
        <begin position="847"/>
        <end position="865"/>
    </location>
</feature>
<feature type="compositionally biased region" description="Polar residues" evidence="3">
    <location>
        <begin position="833"/>
        <end position="845"/>
    </location>
</feature>
<feature type="region of interest" description="Disordered" evidence="3">
    <location>
        <begin position="162"/>
        <end position="186"/>
    </location>
</feature>
<feature type="compositionally biased region" description="Basic and acidic residues" evidence="3">
    <location>
        <begin position="752"/>
        <end position="762"/>
    </location>
</feature>
<dbReference type="GO" id="GO:0070941">
    <property type="term" value="P:eisosome assembly"/>
    <property type="evidence" value="ECO:0007669"/>
    <property type="project" value="TreeGrafter"/>
</dbReference>
<protein>
    <recommendedName>
        <fullName evidence="6">Eisosome protein 1</fullName>
    </recommendedName>
</protein>
<evidence type="ECO:0008006" key="6">
    <source>
        <dbReference type="Google" id="ProtNLM"/>
    </source>
</evidence>
<feature type="compositionally biased region" description="Basic and acidic residues" evidence="3">
    <location>
        <begin position="227"/>
        <end position="246"/>
    </location>
</feature>
<dbReference type="RefSeq" id="XP_003688356.1">
    <property type="nucleotide sequence ID" value="XM_003688308.1"/>
</dbReference>
<dbReference type="OMA" id="EHTFSGF"/>
<dbReference type="Proteomes" id="UP000005666">
    <property type="component" value="Chromosome 14"/>
</dbReference>
<dbReference type="eggNOG" id="ENOG502S8WV">
    <property type="taxonomic scope" value="Eukaryota"/>
</dbReference>
<gene>
    <name evidence="4" type="primary">TPHA0N01410</name>
    <name evidence="4" type="ordered locus">TPHA_0N01410</name>
</gene>
<name>G8C194_TETPH</name>
<dbReference type="Pfam" id="PF12757">
    <property type="entry name" value="Eisosome1"/>
    <property type="match status" value="1"/>
</dbReference>
<feature type="region of interest" description="Disordered" evidence="3">
    <location>
        <begin position="227"/>
        <end position="248"/>
    </location>
</feature>
<reference evidence="4 5" key="1">
    <citation type="journal article" date="2011" name="Proc. Natl. Acad. Sci. U.S.A.">
        <title>Evolutionary erosion of yeast sex chromosomes by mating-type switching accidents.</title>
        <authorList>
            <person name="Gordon J.L."/>
            <person name="Armisen D."/>
            <person name="Proux-Wera E."/>
            <person name="Oheigeartaigh S.S."/>
            <person name="Byrne K.P."/>
            <person name="Wolfe K.H."/>
        </authorList>
    </citation>
    <scope>NUCLEOTIDE SEQUENCE [LARGE SCALE GENOMIC DNA]</scope>
    <source>
        <strain evidence="5">ATCC 24235 / CBS 4417 / NBRC 1672 / NRRL Y-8282 / UCD 70-5</strain>
    </source>
</reference>
<dbReference type="PANTHER" id="PTHR28298">
    <property type="entry name" value="EISOSOME PROTEIN 1"/>
    <property type="match status" value="1"/>
</dbReference>
<sequence length="874" mass="96408">MSLISAIGDESDLQKAMSADAATVSFGSKVQTKSTVVKTVTSEKVYSATNARLSKEALYRAKLKYGIYESPLHSANVVQGTGTKDKKHAVYAAAQTAKENEEKLKIATYKRIIDPNAEIAARIYRASSSAAAAALHQKSPTFQTGVPNLAGSQNAASKAYSLRSNSSNAASAAKSSVDSRKRSGSNTYSISSAVSVLSHDSAAPQPPQETYSSKAFPSMDLSKVLKGAEKKAEQRIKDRISPERRNFTKGLLTKVEDGVNGGSRTTTLQSNLLPMTLSAASASEALKEQELLKQSEQKRLATVAAIAVKDLDAQTLIETDPGTLEKEALRKEYLAQLTSQQVLNMAQANASTRLNSIDQDLQRMYPARLFDNEALNQKALDIVREKYSKLPPPETRVNLGGGLLLSNEEISDIANNMISPVLGEINDRADAQRQADEIIESRLAEFKAAYVQLEALHRGKMISNDKIRTFTRLRMENEKKLAETTQKQKYDNLVAQMDKNVSEKTNEIANNKADLYALRSSNHMAINTYQENAKNELLNWNENRKVDLENAKKEQQILLKPYQDEITKAEKEHNALLNEKNIINESIQKLHESIESHKSKIIDLDADLKEKEERQIEEDKRILELSTDKQNLLQHIDETLIVTANKVKEETKLSTEQTTLRQLEIDAIVNERKSELNKVELELKREKLKLMEALGKNAELRGEPKIDEEKLKNLIGITESTEQLVNKHVEISLQNEHAEATGKSAASVPKIEVTKDSKRDNNDFGTTQSEIASVATPSASAKSVTAVSGVISDVPRVEEILKSNSSNKPAVSSPLASNLPSNHDTVEDKHADNASSTFSGFSQGTIPEDHDDHELESGLSEDKPQDSSYLTEVF</sequence>
<feature type="coiled-coil region" evidence="2">
    <location>
        <begin position="669"/>
        <end position="703"/>
    </location>
</feature>
<keyword evidence="5" id="KW-1185">Reference proteome</keyword>
<feature type="compositionally biased region" description="Polar residues" evidence="3">
    <location>
        <begin position="802"/>
        <end position="823"/>
    </location>
</feature>
<evidence type="ECO:0000313" key="4">
    <source>
        <dbReference type="EMBL" id="CCE65922.1"/>
    </source>
</evidence>
<evidence type="ECO:0000256" key="3">
    <source>
        <dbReference type="SAM" id="MobiDB-lite"/>
    </source>
</evidence>
<organism evidence="4 5">
    <name type="scientific">Tetrapisispora phaffii (strain ATCC 24235 / CBS 4417 / NBRC 1672 / NRRL Y-8282 / UCD 70-5)</name>
    <name type="common">Yeast</name>
    <name type="synonym">Fabospora phaffii</name>
    <dbReference type="NCBI Taxonomy" id="1071381"/>
    <lineage>
        <taxon>Eukaryota</taxon>
        <taxon>Fungi</taxon>
        <taxon>Dikarya</taxon>
        <taxon>Ascomycota</taxon>
        <taxon>Saccharomycotina</taxon>
        <taxon>Saccharomycetes</taxon>
        <taxon>Saccharomycetales</taxon>
        <taxon>Saccharomycetaceae</taxon>
        <taxon>Tetrapisispora</taxon>
    </lineage>
</organism>
<dbReference type="GeneID" id="11530534"/>
<feature type="region of interest" description="Disordered" evidence="3">
    <location>
        <begin position="197"/>
        <end position="216"/>
    </location>
</feature>
<dbReference type="AlphaFoldDB" id="G8C194"/>
<dbReference type="OrthoDB" id="4070583at2759"/>
<evidence type="ECO:0000256" key="1">
    <source>
        <dbReference type="ARBA" id="ARBA00008528"/>
    </source>
</evidence>
<dbReference type="InterPro" id="IPR024527">
    <property type="entry name" value="Eisosome1"/>
</dbReference>
<evidence type="ECO:0000313" key="5">
    <source>
        <dbReference type="Proteomes" id="UP000005666"/>
    </source>
</evidence>
<dbReference type="KEGG" id="tpf:TPHA_0N01410"/>
<keyword evidence="2" id="KW-0175">Coiled coil</keyword>
<dbReference type="PANTHER" id="PTHR28298:SF1">
    <property type="entry name" value="EISOSOME PROTEIN 1"/>
    <property type="match status" value="1"/>
</dbReference>
<comment type="similarity">
    <text evidence="1">Belongs to the EIS1 family.</text>
</comment>
<feature type="compositionally biased region" description="Low complexity" evidence="3">
    <location>
        <begin position="162"/>
        <end position="176"/>
    </location>
</feature>
<accession>G8C194</accession>
<evidence type="ECO:0000256" key="2">
    <source>
        <dbReference type="SAM" id="Coils"/>
    </source>
</evidence>